<name>A0A848G1L7_9RHOO</name>
<evidence type="ECO:0000259" key="1">
    <source>
        <dbReference type="Pfam" id="PF13581"/>
    </source>
</evidence>
<reference evidence="2 3" key="1">
    <citation type="submission" date="2020-04" db="EMBL/GenBank/DDBJ databases">
        <title>Zoogloea sp. G-4-1-14 isolated from soil.</title>
        <authorList>
            <person name="Dahal R.H."/>
        </authorList>
    </citation>
    <scope>NUCLEOTIDE SEQUENCE [LARGE SCALE GENOMIC DNA]</scope>
    <source>
        <strain evidence="2 3">G-4-1-14</strain>
    </source>
</reference>
<proteinExistence type="predicted"/>
<keyword evidence="3" id="KW-1185">Reference proteome</keyword>
<organism evidence="2 3">
    <name type="scientific">Zoogloea dura</name>
    <dbReference type="NCBI Taxonomy" id="2728840"/>
    <lineage>
        <taxon>Bacteria</taxon>
        <taxon>Pseudomonadati</taxon>
        <taxon>Pseudomonadota</taxon>
        <taxon>Betaproteobacteria</taxon>
        <taxon>Rhodocyclales</taxon>
        <taxon>Zoogloeaceae</taxon>
        <taxon>Zoogloea</taxon>
    </lineage>
</organism>
<dbReference type="GO" id="GO:0005524">
    <property type="term" value="F:ATP binding"/>
    <property type="evidence" value="ECO:0007669"/>
    <property type="project" value="UniProtKB-KW"/>
</dbReference>
<dbReference type="InterPro" id="IPR003594">
    <property type="entry name" value="HATPase_dom"/>
</dbReference>
<gene>
    <name evidence="2" type="ORF">HHL15_04395</name>
</gene>
<evidence type="ECO:0000313" key="2">
    <source>
        <dbReference type="EMBL" id="NML24966.1"/>
    </source>
</evidence>
<dbReference type="InterPro" id="IPR036890">
    <property type="entry name" value="HATPase_C_sf"/>
</dbReference>
<sequence length="283" mass="29726">MNDLQIGQGRALAGRSIWWVGADAAASADPRRELAAGGLACTALTEGEALASLQAGRLGVEGVVVDASVLPRCAGLLRALRATGVPLVLLLDVEDLSVLAEGVGLGVAGVVKPASAQALRAALRLPGGEAVTPEGATFPFRTLGEVASLSLLVAGLSPDPAAVQIALSELMVNAVEHGNLGLGFNRKRELMAAGEWRNEVERLLLLPANAERFAWLRVECRPRELRFLIRDLGAGFDPAPYLDLNAERSVEPYGRGIAIARMLAFPELVFLDGGRCVEGVAKR</sequence>
<dbReference type="EMBL" id="JABBGA010000002">
    <property type="protein sequence ID" value="NML24966.1"/>
    <property type="molecule type" value="Genomic_DNA"/>
</dbReference>
<comment type="caution">
    <text evidence="2">The sequence shown here is derived from an EMBL/GenBank/DDBJ whole genome shotgun (WGS) entry which is preliminary data.</text>
</comment>
<dbReference type="AlphaFoldDB" id="A0A848G1L7"/>
<dbReference type="Gene3D" id="3.30.565.10">
    <property type="entry name" value="Histidine kinase-like ATPase, C-terminal domain"/>
    <property type="match status" value="1"/>
</dbReference>
<evidence type="ECO:0000313" key="3">
    <source>
        <dbReference type="Proteomes" id="UP000580043"/>
    </source>
</evidence>
<dbReference type="Pfam" id="PF13581">
    <property type="entry name" value="HATPase_c_2"/>
    <property type="match status" value="1"/>
</dbReference>
<accession>A0A848G1L7</accession>
<protein>
    <submittedName>
        <fullName evidence="2">ATP-binding protein</fullName>
    </submittedName>
</protein>
<keyword evidence="2" id="KW-0547">Nucleotide-binding</keyword>
<dbReference type="Proteomes" id="UP000580043">
    <property type="component" value="Unassembled WGS sequence"/>
</dbReference>
<feature type="domain" description="Histidine kinase/HSP90-like ATPase" evidence="1">
    <location>
        <begin position="159"/>
        <end position="264"/>
    </location>
</feature>
<keyword evidence="2" id="KW-0067">ATP-binding</keyword>
<dbReference type="RefSeq" id="WP_169144602.1">
    <property type="nucleotide sequence ID" value="NZ_JABBGA010000002.1"/>
</dbReference>